<keyword evidence="4" id="KW-1185">Reference proteome</keyword>
<feature type="region of interest" description="Disordered" evidence="1">
    <location>
        <begin position="316"/>
        <end position="412"/>
    </location>
</feature>
<dbReference type="InterPro" id="IPR039424">
    <property type="entry name" value="SBP_5"/>
</dbReference>
<evidence type="ECO:0000259" key="2">
    <source>
        <dbReference type="Pfam" id="PF00496"/>
    </source>
</evidence>
<dbReference type="Gene3D" id="3.10.105.10">
    <property type="entry name" value="Dipeptide-binding Protein, Domain 3"/>
    <property type="match status" value="1"/>
</dbReference>
<dbReference type="EMBL" id="JBGFTU010000003">
    <property type="protein sequence ID" value="MEZ0163729.1"/>
    <property type="molecule type" value="Genomic_DNA"/>
</dbReference>
<dbReference type="Proteomes" id="UP001565927">
    <property type="component" value="Unassembled WGS sequence"/>
</dbReference>
<comment type="caution">
    <text evidence="3">The sequence shown here is derived from an EMBL/GenBank/DDBJ whole genome shotgun (WGS) entry which is preliminary data.</text>
</comment>
<protein>
    <submittedName>
        <fullName evidence="3">ABC transporter substrate-binding protein</fullName>
    </submittedName>
</protein>
<accession>A0ABV4GY15</accession>
<dbReference type="PANTHER" id="PTHR30290">
    <property type="entry name" value="PERIPLASMIC BINDING COMPONENT OF ABC TRANSPORTER"/>
    <property type="match status" value="1"/>
</dbReference>
<dbReference type="Gene3D" id="3.40.190.10">
    <property type="entry name" value="Periplasmic binding protein-like II"/>
    <property type="match status" value="1"/>
</dbReference>
<sequence>MSLREDITFTDGTPVDGEGVRVDVEHLRSGSGQDQFMVAAAQSVDVVDPVTVEFRLAEPVPAFITYLGLVGGAMASPTAIAAGTLEQDPVGSGPYVPSPACNRPGGTCVHTRNPGCFAPEEFPDDTVRVLTTTDVTPPAERVEEPADQRRLHPPAERRRDGRQRPGRAAAGRRPAGFRHRRPGRTLLPALGDVRVRQALNTAVDTEGLLRAVLVGGGELTNQVFNSDSPAFAPGLEGTYRYDPERARRLLAEAGCTDGFDLTLPDVPHDSQINPTIAQQLGDVGVRVQWEPVAQDQTVPPHLSGRFPVFWFTPASASAGRTTSSTRSSRRPGTHPRRTPTRPSRGWGAGWSRTPGSPPGTTPGTSSRSTRTPAATCRPRTPSRSCAASDRPSRRDRPRSRGPRSHPKEEVTP</sequence>
<feature type="domain" description="Solute-binding protein family 5" evidence="2">
    <location>
        <begin position="2"/>
        <end position="311"/>
    </location>
</feature>
<feature type="compositionally biased region" description="Basic and acidic residues" evidence="1">
    <location>
        <begin position="140"/>
        <end position="163"/>
    </location>
</feature>
<evidence type="ECO:0000313" key="4">
    <source>
        <dbReference type="Proteomes" id="UP001565927"/>
    </source>
</evidence>
<feature type="compositionally biased region" description="Basic residues" evidence="1">
    <location>
        <begin position="393"/>
        <end position="404"/>
    </location>
</feature>
<reference evidence="3 4" key="1">
    <citation type="submission" date="2024-07" db="EMBL/GenBank/DDBJ databases">
        <authorList>
            <person name="Thanompreechachai J."/>
            <person name="Duangmal K."/>
        </authorList>
    </citation>
    <scope>NUCLEOTIDE SEQUENCE [LARGE SCALE GENOMIC DNA]</scope>
    <source>
        <strain evidence="3 4">LSe6-4</strain>
    </source>
</reference>
<evidence type="ECO:0000256" key="1">
    <source>
        <dbReference type="SAM" id="MobiDB-lite"/>
    </source>
</evidence>
<feature type="compositionally biased region" description="Basic residues" evidence="1">
    <location>
        <begin position="327"/>
        <end position="339"/>
    </location>
</feature>
<feature type="compositionally biased region" description="Low complexity" evidence="1">
    <location>
        <begin position="316"/>
        <end position="326"/>
    </location>
</feature>
<gene>
    <name evidence="3" type="ORF">AB2L27_02985</name>
</gene>
<dbReference type="SUPFAM" id="SSF53850">
    <property type="entry name" value="Periplasmic binding protein-like II"/>
    <property type="match status" value="1"/>
</dbReference>
<name>A0ABV4GY15_9ACTN</name>
<dbReference type="InterPro" id="IPR000914">
    <property type="entry name" value="SBP_5_dom"/>
</dbReference>
<dbReference type="RefSeq" id="WP_370439987.1">
    <property type="nucleotide sequence ID" value="NZ_JBGFTU010000003.1"/>
</dbReference>
<feature type="region of interest" description="Disordered" evidence="1">
    <location>
        <begin position="134"/>
        <end position="183"/>
    </location>
</feature>
<evidence type="ECO:0000313" key="3">
    <source>
        <dbReference type="EMBL" id="MEZ0163729.1"/>
    </source>
</evidence>
<feature type="compositionally biased region" description="Low complexity" evidence="1">
    <location>
        <begin position="361"/>
        <end position="389"/>
    </location>
</feature>
<organism evidence="3 4">
    <name type="scientific">Kineococcus halophytocola</name>
    <dbReference type="NCBI Taxonomy" id="3234027"/>
    <lineage>
        <taxon>Bacteria</taxon>
        <taxon>Bacillati</taxon>
        <taxon>Actinomycetota</taxon>
        <taxon>Actinomycetes</taxon>
        <taxon>Kineosporiales</taxon>
        <taxon>Kineosporiaceae</taxon>
        <taxon>Kineococcus</taxon>
    </lineage>
</organism>
<proteinExistence type="predicted"/>
<dbReference type="Pfam" id="PF00496">
    <property type="entry name" value="SBP_bac_5"/>
    <property type="match status" value="1"/>
</dbReference>